<comment type="similarity">
    <text evidence="3">Belongs to the Antp homeobox family.</text>
</comment>
<keyword evidence="5 8" id="KW-0238">DNA-binding</keyword>
<feature type="compositionally biased region" description="Basic and acidic residues" evidence="10">
    <location>
        <begin position="195"/>
        <end position="209"/>
    </location>
</feature>
<keyword evidence="7 8" id="KW-0539">Nucleus</keyword>
<dbReference type="PROSITE" id="PS50071">
    <property type="entry name" value="HOMEOBOX_2"/>
    <property type="match status" value="1"/>
</dbReference>
<evidence type="ECO:0000256" key="1">
    <source>
        <dbReference type="ARBA" id="ARBA00003263"/>
    </source>
</evidence>
<feature type="compositionally biased region" description="Low complexity" evidence="10">
    <location>
        <begin position="210"/>
        <end position="223"/>
    </location>
</feature>
<comment type="function">
    <text evidence="1">Sequence-specific transcription factor which is part of a developmental regulatory system that provides cells with specific positional identities on the anterior-posterior axis.</text>
</comment>
<dbReference type="FunFam" id="1.10.10.60:FF:000176">
    <property type="entry name" value="pancreas/duodenum homeobox protein 1"/>
    <property type="match status" value="1"/>
</dbReference>
<evidence type="ECO:0000256" key="7">
    <source>
        <dbReference type="ARBA" id="ARBA00023242"/>
    </source>
</evidence>
<evidence type="ECO:0000256" key="5">
    <source>
        <dbReference type="ARBA" id="ARBA00023125"/>
    </source>
</evidence>
<dbReference type="PRINTS" id="PR00024">
    <property type="entry name" value="HOMEOBOX"/>
</dbReference>
<dbReference type="SUPFAM" id="SSF46689">
    <property type="entry name" value="Homeodomain-like"/>
    <property type="match status" value="1"/>
</dbReference>
<evidence type="ECO:0000256" key="3">
    <source>
        <dbReference type="ARBA" id="ARBA00009107"/>
    </source>
</evidence>
<dbReference type="AlphaFoldDB" id="A0A9N9TN80"/>
<keyword evidence="4" id="KW-0217">Developmental protein</keyword>
<dbReference type="InterPro" id="IPR020479">
    <property type="entry name" value="HD_metazoa"/>
</dbReference>
<protein>
    <recommendedName>
        <fullName evidence="11">Homeobox domain-containing protein</fullName>
    </recommendedName>
</protein>
<feature type="DNA-binding region" description="Homeobox" evidence="8">
    <location>
        <begin position="139"/>
        <end position="198"/>
    </location>
</feature>
<keyword evidence="13" id="KW-1185">Reference proteome</keyword>
<evidence type="ECO:0000256" key="9">
    <source>
        <dbReference type="RuleBase" id="RU000682"/>
    </source>
</evidence>
<evidence type="ECO:0000256" key="4">
    <source>
        <dbReference type="ARBA" id="ARBA00022473"/>
    </source>
</evidence>
<name>A0A9N9TN80_PHYSR</name>
<dbReference type="CDD" id="cd00086">
    <property type="entry name" value="homeodomain"/>
    <property type="match status" value="1"/>
</dbReference>
<evidence type="ECO:0000256" key="2">
    <source>
        <dbReference type="ARBA" id="ARBA00004123"/>
    </source>
</evidence>
<evidence type="ECO:0000259" key="11">
    <source>
        <dbReference type="PROSITE" id="PS50071"/>
    </source>
</evidence>
<feature type="domain" description="Homeobox" evidence="11">
    <location>
        <begin position="137"/>
        <end position="197"/>
    </location>
</feature>
<dbReference type="GO" id="GO:0009952">
    <property type="term" value="P:anterior/posterior pattern specification"/>
    <property type="evidence" value="ECO:0007669"/>
    <property type="project" value="TreeGrafter"/>
</dbReference>
<evidence type="ECO:0000256" key="6">
    <source>
        <dbReference type="ARBA" id="ARBA00023155"/>
    </source>
</evidence>
<evidence type="ECO:0000256" key="8">
    <source>
        <dbReference type="PROSITE-ProRule" id="PRU00108"/>
    </source>
</evidence>
<dbReference type="PROSITE" id="PS00027">
    <property type="entry name" value="HOMEOBOX_1"/>
    <property type="match status" value="1"/>
</dbReference>
<reference evidence="12" key="1">
    <citation type="submission" date="2022-01" db="EMBL/GenBank/DDBJ databases">
        <authorList>
            <person name="King R."/>
        </authorList>
    </citation>
    <scope>NUCLEOTIDE SEQUENCE</scope>
</reference>
<comment type="subcellular location">
    <subcellularLocation>
        <location evidence="2 8 9">Nucleus</location>
    </subcellularLocation>
</comment>
<accession>A0A9N9TN80</accession>
<dbReference type="InterPro" id="IPR001356">
    <property type="entry name" value="HD"/>
</dbReference>
<organism evidence="12 13">
    <name type="scientific">Phyllotreta striolata</name>
    <name type="common">Striped flea beetle</name>
    <name type="synonym">Crioceris striolata</name>
    <dbReference type="NCBI Taxonomy" id="444603"/>
    <lineage>
        <taxon>Eukaryota</taxon>
        <taxon>Metazoa</taxon>
        <taxon>Ecdysozoa</taxon>
        <taxon>Arthropoda</taxon>
        <taxon>Hexapoda</taxon>
        <taxon>Insecta</taxon>
        <taxon>Pterygota</taxon>
        <taxon>Neoptera</taxon>
        <taxon>Endopterygota</taxon>
        <taxon>Coleoptera</taxon>
        <taxon>Polyphaga</taxon>
        <taxon>Cucujiformia</taxon>
        <taxon>Chrysomeloidea</taxon>
        <taxon>Chrysomelidae</taxon>
        <taxon>Galerucinae</taxon>
        <taxon>Alticini</taxon>
        <taxon>Phyllotreta</taxon>
    </lineage>
</organism>
<proteinExistence type="inferred from homology"/>
<dbReference type="Proteomes" id="UP001153712">
    <property type="component" value="Chromosome 2"/>
</dbReference>
<feature type="region of interest" description="Disordered" evidence="10">
    <location>
        <begin position="122"/>
        <end position="142"/>
    </location>
</feature>
<dbReference type="PANTHER" id="PTHR45664:SF11">
    <property type="entry name" value="HOMEOBOX PROTEIN HOX-B3"/>
    <property type="match status" value="1"/>
</dbReference>
<dbReference type="GO" id="GO:0005634">
    <property type="term" value="C:nucleus"/>
    <property type="evidence" value="ECO:0007669"/>
    <property type="project" value="UniProtKB-SubCell"/>
</dbReference>
<dbReference type="InterPro" id="IPR009057">
    <property type="entry name" value="Homeodomain-like_sf"/>
</dbReference>
<dbReference type="Gene3D" id="1.10.10.60">
    <property type="entry name" value="Homeodomain-like"/>
    <property type="match status" value="1"/>
</dbReference>
<dbReference type="Pfam" id="PF00046">
    <property type="entry name" value="Homeodomain"/>
    <property type="match status" value="1"/>
</dbReference>
<sequence>MTTVTEEYSNMLLTEPISPNSSSDTKSPPPYTDNNYLNSADNNHSSLKEAQYSSQYKFEDNHMFQHMDSLQISRWNEKSGENFTYDQNNQVIVNYERPYFNVPFEINPPDDPNSLSLGIKDSEKSPRAIPSPKIATNNPKRARTAYTSSQLVELEKEFHYNKYLCRPRRIQLAQTLNLSERQIKIWFQNRRMKYKKDQKNKSGSPDHRSSPVISSSSNNSSPSTKARLAQKSEEPSLVDRFLNHSVPVQNQYIPQTIPNYNSPTYCPQWEREGANYSAQYLPNCGANMYLETQAETGFAPYNTSVNYYPYETYQEEESKPLYQPYLSIKKEGLGRTDASFEPRADFNIQWDQGQTLGTITPPDSLTPL</sequence>
<feature type="region of interest" description="Disordered" evidence="10">
    <location>
        <begin position="194"/>
        <end position="234"/>
    </location>
</feature>
<dbReference type="GO" id="GO:0048513">
    <property type="term" value="P:animal organ development"/>
    <property type="evidence" value="ECO:0007669"/>
    <property type="project" value="UniProtKB-ARBA"/>
</dbReference>
<dbReference type="SMART" id="SM00389">
    <property type="entry name" value="HOX"/>
    <property type="match status" value="1"/>
</dbReference>
<dbReference type="EMBL" id="OU900095">
    <property type="protein sequence ID" value="CAG9859076.1"/>
    <property type="molecule type" value="Genomic_DNA"/>
</dbReference>
<feature type="region of interest" description="Disordered" evidence="10">
    <location>
        <begin position="1"/>
        <end position="42"/>
    </location>
</feature>
<dbReference type="GO" id="GO:0000981">
    <property type="term" value="F:DNA-binding transcription factor activity, RNA polymerase II-specific"/>
    <property type="evidence" value="ECO:0007669"/>
    <property type="project" value="InterPro"/>
</dbReference>
<keyword evidence="6 8" id="KW-0371">Homeobox</keyword>
<dbReference type="GO" id="GO:0000978">
    <property type="term" value="F:RNA polymerase II cis-regulatory region sequence-specific DNA binding"/>
    <property type="evidence" value="ECO:0007669"/>
    <property type="project" value="TreeGrafter"/>
</dbReference>
<gene>
    <name evidence="12" type="ORF">PHYEVI_LOCUS5452</name>
</gene>
<dbReference type="PANTHER" id="PTHR45664">
    <property type="entry name" value="PROTEIN ZERKNUELLT 1-RELATED"/>
    <property type="match status" value="1"/>
</dbReference>
<evidence type="ECO:0000313" key="13">
    <source>
        <dbReference type="Proteomes" id="UP001153712"/>
    </source>
</evidence>
<dbReference type="OrthoDB" id="6159439at2759"/>
<evidence type="ECO:0000313" key="12">
    <source>
        <dbReference type="EMBL" id="CAG9859076.1"/>
    </source>
</evidence>
<dbReference type="InterPro" id="IPR017970">
    <property type="entry name" value="Homeobox_CS"/>
</dbReference>
<evidence type="ECO:0000256" key="10">
    <source>
        <dbReference type="SAM" id="MobiDB-lite"/>
    </source>
</evidence>